<feature type="compositionally biased region" description="Basic and acidic residues" evidence="5">
    <location>
        <begin position="315"/>
        <end position="329"/>
    </location>
</feature>
<evidence type="ECO:0000256" key="3">
    <source>
        <dbReference type="ARBA" id="ARBA00023125"/>
    </source>
</evidence>
<dbReference type="RefSeq" id="WP_146322341.1">
    <property type="nucleotide sequence ID" value="NZ_CP042305.1"/>
</dbReference>
<dbReference type="InterPro" id="IPR036388">
    <property type="entry name" value="WH-like_DNA-bd_sf"/>
</dbReference>
<evidence type="ECO:0000256" key="5">
    <source>
        <dbReference type="SAM" id="MobiDB-lite"/>
    </source>
</evidence>
<evidence type="ECO:0000256" key="4">
    <source>
        <dbReference type="ARBA" id="ARBA00023163"/>
    </source>
</evidence>
<dbReference type="GO" id="GO:0003700">
    <property type="term" value="F:DNA-binding transcription factor activity"/>
    <property type="evidence" value="ECO:0007669"/>
    <property type="project" value="InterPro"/>
</dbReference>
<name>A0A5B8M725_9MICO</name>
<keyword evidence="4" id="KW-0804">Transcription</keyword>
<protein>
    <submittedName>
        <fullName evidence="7">LysR family transcriptional regulator</fullName>
    </submittedName>
</protein>
<dbReference type="SUPFAM" id="SSF53850">
    <property type="entry name" value="Periplasmic binding protein-like II"/>
    <property type="match status" value="1"/>
</dbReference>
<dbReference type="InterPro" id="IPR005119">
    <property type="entry name" value="LysR_subst-bd"/>
</dbReference>
<reference evidence="7 8" key="1">
    <citation type="submission" date="2019-07" db="EMBL/GenBank/DDBJ databases">
        <title>Full genome sequence of Humibacter sp. WJ7-1.</title>
        <authorList>
            <person name="Im W.-T."/>
        </authorList>
    </citation>
    <scope>NUCLEOTIDE SEQUENCE [LARGE SCALE GENOMIC DNA]</scope>
    <source>
        <strain evidence="7 8">WJ7-1</strain>
    </source>
</reference>
<proteinExistence type="inferred from homology"/>
<dbReference type="SUPFAM" id="SSF46785">
    <property type="entry name" value="Winged helix' DNA-binding domain"/>
    <property type="match status" value="1"/>
</dbReference>
<dbReference type="Gene3D" id="1.10.10.10">
    <property type="entry name" value="Winged helix-like DNA-binding domain superfamily/Winged helix DNA-binding domain"/>
    <property type="match status" value="1"/>
</dbReference>
<dbReference type="AlphaFoldDB" id="A0A5B8M725"/>
<dbReference type="Pfam" id="PF03466">
    <property type="entry name" value="LysR_substrate"/>
    <property type="match status" value="1"/>
</dbReference>
<evidence type="ECO:0000256" key="1">
    <source>
        <dbReference type="ARBA" id="ARBA00009437"/>
    </source>
</evidence>
<keyword evidence="8" id="KW-1185">Reference proteome</keyword>
<dbReference type="PROSITE" id="PS50931">
    <property type="entry name" value="HTH_LYSR"/>
    <property type="match status" value="1"/>
</dbReference>
<dbReference type="EMBL" id="CP042305">
    <property type="protein sequence ID" value="QDZ16337.1"/>
    <property type="molecule type" value="Genomic_DNA"/>
</dbReference>
<accession>A0A5B8M725</accession>
<dbReference type="PANTHER" id="PTHR30126">
    <property type="entry name" value="HTH-TYPE TRANSCRIPTIONAL REGULATOR"/>
    <property type="match status" value="1"/>
</dbReference>
<dbReference type="PANTHER" id="PTHR30126:SF39">
    <property type="entry name" value="HTH-TYPE TRANSCRIPTIONAL REGULATOR CYSL"/>
    <property type="match status" value="1"/>
</dbReference>
<feature type="region of interest" description="Disordered" evidence="5">
    <location>
        <begin position="305"/>
        <end position="329"/>
    </location>
</feature>
<evidence type="ECO:0000313" key="8">
    <source>
        <dbReference type="Proteomes" id="UP000320216"/>
    </source>
</evidence>
<dbReference type="Proteomes" id="UP000320216">
    <property type="component" value="Chromosome"/>
</dbReference>
<evidence type="ECO:0000259" key="6">
    <source>
        <dbReference type="PROSITE" id="PS50931"/>
    </source>
</evidence>
<dbReference type="Gene3D" id="3.40.190.10">
    <property type="entry name" value="Periplasmic binding protein-like II"/>
    <property type="match status" value="2"/>
</dbReference>
<feature type="domain" description="HTH lysR-type" evidence="6">
    <location>
        <begin position="1"/>
        <end position="62"/>
    </location>
</feature>
<dbReference type="GO" id="GO:0000976">
    <property type="term" value="F:transcription cis-regulatory region binding"/>
    <property type="evidence" value="ECO:0007669"/>
    <property type="project" value="TreeGrafter"/>
</dbReference>
<organism evidence="7 8">
    <name type="scientific">Humibacter ginsenosidimutans</name>
    <dbReference type="NCBI Taxonomy" id="2599293"/>
    <lineage>
        <taxon>Bacteria</taxon>
        <taxon>Bacillati</taxon>
        <taxon>Actinomycetota</taxon>
        <taxon>Actinomycetes</taxon>
        <taxon>Micrococcales</taxon>
        <taxon>Microbacteriaceae</taxon>
        <taxon>Humibacter</taxon>
    </lineage>
</organism>
<evidence type="ECO:0000256" key="2">
    <source>
        <dbReference type="ARBA" id="ARBA00023015"/>
    </source>
</evidence>
<dbReference type="OrthoDB" id="9808620at2"/>
<comment type="similarity">
    <text evidence="1">Belongs to the LysR transcriptional regulatory family.</text>
</comment>
<dbReference type="InterPro" id="IPR000847">
    <property type="entry name" value="LysR_HTH_N"/>
</dbReference>
<dbReference type="KEGG" id="huw:FPZ11_17675"/>
<keyword evidence="2" id="KW-0805">Transcription regulation</keyword>
<dbReference type="Pfam" id="PF00126">
    <property type="entry name" value="HTH_1"/>
    <property type="match status" value="1"/>
</dbReference>
<gene>
    <name evidence="7" type="ORF">FPZ11_17675</name>
</gene>
<evidence type="ECO:0000313" key="7">
    <source>
        <dbReference type="EMBL" id="QDZ16337.1"/>
    </source>
</evidence>
<keyword evidence="3" id="KW-0238">DNA-binding</keyword>
<dbReference type="InterPro" id="IPR036390">
    <property type="entry name" value="WH_DNA-bd_sf"/>
</dbReference>
<sequence length="329" mass="35327">MSVSSDLDALRILRTVVELGSMARAARMLGRSQQAISARMRTLEATAGIRLLVRGIHGTVPTEAGSLVLAWSAELLEAADRMEAGVRSLSATTATRLRLVASQTIAESLLPGWLTRLRRVEESAGMLPTIVDFRVANSAEGTALVRDGRYELGLIETPRLPADVVTQPLGDDELVMVAAPRHPWVFRSDPVTLAEAAETPLVMREPGSGTRDAFADVLAAADPPLSARAEVELGSTAAVRSAIADGVAPGVLSRLAVRDDLVLGRLLMVVLDAPPLLRPLTAIHRAHHRLSDGARRLIEVARDDLSQTSPAQRRHPNDHQNVRDGSSRH</sequence>